<evidence type="ECO:0000259" key="1">
    <source>
        <dbReference type="Pfam" id="PF14470"/>
    </source>
</evidence>
<reference evidence="2 3" key="1">
    <citation type="journal article" date="2016" name="Front. Microbiol.">
        <title>Comprehensive Phylogenetic Analysis of Bovine Non-aureus Staphylococci Species Based on Whole-Genome Sequencing.</title>
        <authorList>
            <person name="Naushad S."/>
            <person name="Barkema H.W."/>
            <person name="Luby C."/>
            <person name="Condas L.A."/>
            <person name="Nobrega D.B."/>
            <person name="Carson D.A."/>
            <person name="De Buck J."/>
        </authorList>
    </citation>
    <scope>NUCLEOTIDE SEQUENCE [LARGE SCALE GENOMIC DNA]</scope>
    <source>
        <strain evidence="2 3">SNUC 3829</strain>
    </source>
</reference>
<comment type="caution">
    <text evidence="2">The sequence shown here is derived from an EMBL/GenBank/DDBJ whole genome shotgun (WGS) entry which is preliminary data.</text>
</comment>
<gene>
    <name evidence="2" type="ORF">BUY34_06375</name>
</gene>
<dbReference type="InterPro" id="IPR039519">
    <property type="entry name" value="YokE-like_PH"/>
</dbReference>
<dbReference type="Proteomes" id="UP000241208">
    <property type="component" value="Unassembled WGS sequence"/>
</dbReference>
<dbReference type="Pfam" id="PF14470">
    <property type="entry name" value="bPH_3"/>
    <property type="match status" value="1"/>
</dbReference>
<feature type="domain" description="YokE-like PH" evidence="1">
    <location>
        <begin position="27"/>
        <end position="103"/>
    </location>
</feature>
<dbReference type="RefSeq" id="WP_107385211.1">
    <property type="nucleotide sequence ID" value="NZ_CP188078.1"/>
</dbReference>
<evidence type="ECO:0000313" key="3">
    <source>
        <dbReference type="Proteomes" id="UP000241208"/>
    </source>
</evidence>
<dbReference type="AlphaFoldDB" id="A0A2T4LSR5"/>
<protein>
    <recommendedName>
        <fullName evidence="1">YokE-like PH domain-containing protein</fullName>
    </recommendedName>
</protein>
<evidence type="ECO:0000313" key="2">
    <source>
        <dbReference type="EMBL" id="PTF66376.1"/>
    </source>
</evidence>
<name>A0A2T4LSR5_9STAP</name>
<dbReference type="EMBL" id="PYZR01000057">
    <property type="protein sequence ID" value="PTF66376.1"/>
    <property type="molecule type" value="Genomic_DNA"/>
</dbReference>
<organism evidence="2 3">
    <name type="scientific">Staphylococcus cohnii</name>
    <dbReference type="NCBI Taxonomy" id="29382"/>
    <lineage>
        <taxon>Bacteria</taxon>
        <taxon>Bacillati</taxon>
        <taxon>Bacillota</taxon>
        <taxon>Bacilli</taxon>
        <taxon>Bacillales</taxon>
        <taxon>Staphylococcaceae</taxon>
        <taxon>Staphylococcus</taxon>
        <taxon>Staphylococcus cohnii species complex</taxon>
    </lineage>
</organism>
<proteinExistence type="predicted"/>
<accession>A0A2T4LSR5</accession>
<sequence length="109" mass="12376">MILDNVNPNDLFPTEKKGPSVLGTIEYSVQGSTEFEGAFIATNERIILNVDMNGEFYYRSIGYDEVEKITYEDGRIHFTFNIGPMPMKNIQKGDAEAFVQFVKDKINAQ</sequence>